<dbReference type="Pfam" id="PF01381">
    <property type="entry name" value="HTH_3"/>
    <property type="match status" value="1"/>
</dbReference>
<dbReference type="GO" id="GO:0003677">
    <property type="term" value="F:DNA binding"/>
    <property type="evidence" value="ECO:0007669"/>
    <property type="project" value="InterPro"/>
</dbReference>
<dbReference type="SUPFAM" id="SSF47413">
    <property type="entry name" value="lambda repressor-like DNA-binding domains"/>
    <property type="match status" value="1"/>
</dbReference>
<dbReference type="AlphaFoldDB" id="A0A0W8E931"/>
<organism evidence="2">
    <name type="scientific">hydrocarbon metagenome</name>
    <dbReference type="NCBI Taxonomy" id="938273"/>
    <lineage>
        <taxon>unclassified sequences</taxon>
        <taxon>metagenomes</taxon>
        <taxon>ecological metagenomes</taxon>
    </lineage>
</organism>
<dbReference type="Gene3D" id="1.10.260.40">
    <property type="entry name" value="lambda repressor-like DNA-binding domains"/>
    <property type="match status" value="1"/>
</dbReference>
<feature type="domain" description="HTH cro/C1-type" evidence="1">
    <location>
        <begin position="9"/>
        <end position="63"/>
    </location>
</feature>
<reference evidence="2" key="1">
    <citation type="journal article" date="2015" name="Proc. Natl. Acad. Sci. U.S.A.">
        <title>Networks of energetic and metabolic interactions define dynamics in microbial communities.</title>
        <authorList>
            <person name="Embree M."/>
            <person name="Liu J.K."/>
            <person name="Al-Bassam M.M."/>
            <person name="Zengler K."/>
        </authorList>
    </citation>
    <scope>NUCLEOTIDE SEQUENCE</scope>
</reference>
<accession>A0A0W8E931</accession>
<dbReference type="SMART" id="SM00530">
    <property type="entry name" value="HTH_XRE"/>
    <property type="match status" value="1"/>
</dbReference>
<dbReference type="PROSITE" id="PS50943">
    <property type="entry name" value="HTH_CROC1"/>
    <property type="match status" value="1"/>
</dbReference>
<dbReference type="EMBL" id="LNQE01001829">
    <property type="protein sequence ID" value="KUG05151.1"/>
    <property type="molecule type" value="Genomic_DNA"/>
</dbReference>
<sequence>MAFSIERNIRAKRVKRGFTQLEMAHKLGLSVSGYNHKENGKRHFTLEEFFLICEILRANPDSLISKSI</sequence>
<evidence type="ECO:0000259" key="1">
    <source>
        <dbReference type="PROSITE" id="PS50943"/>
    </source>
</evidence>
<dbReference type="CDD" id="cd00093">
    <property type="entry name" value="HTH_XRE"/>
    <property type="match status" value="1"/>
</dbReference>
<gene>
    <name evidence="2" type="ORF">ASZ90_017472</name>
</gene>
<evidence type="ECO:0000313" key="2">
    <source>
        <dbReference type="EMBL" id="KUG05151.1"/>
    </source>
</evidence>
<name>A0A0W8E931_9ZZZZ</name>
<proteinExistence type="predicted"/>
<dbReference type="InterPro" id="IPR001387">
    <property type="entry name" value="Cro/C1-type_HTH"/>
</dbReference>
<comment type="caution">
    <text evidence="2">The sequence shown here is derived from an EMBL/GenBank/DDBJ whole genome shotgun (WGS) entry which is preliminary data.</text>
</comment>
<dbReference type="InterPro" id="IPR010982">
    <property type="entry name" value="Lambda_DNA-bd_dom_sf"/>
</dbReference>
<protein>
    <recommendedName>
        <fullName evidence="1">HTH cro/C1-type domain-containing protein</fullName>
    </recommendedName>
</protein>